<feature type="compositionally biased region" description="Low complexity" evidence="1">
    <location>
        <begin position="174"/>
        <end position="186"/>
    </location>
</feature>
<organism evidence="3 4">
    <name type="scientific">Podospora didyma</name>
    <dbReference type="NCBI Taxonomy" id="330526"/>
    <lineage>
        <taxon>Eukaryota</taxon>
        <taxon>Fungi</taxon>
        <taxon>Dikarya</taxon>
        <taxon>Ascomycota</taxon>
        <taxon>Pezizomycotina</taxon>
        <taxon>Sordariomycetes</taxon>
        <taxon>Sordariomycetidae</taxon>
        <taxon>Sordariales</taxon>
        <taxon>Podosporaceae</taxon>
        <taxon>Podospora</taxon>
    </lineage>
</organism>
<feature type="compositionally biased region" description="Low complexity" evidence="1">
    <location>
        <begin position="200"/>
        <end position="214"/>
    </location>
</feature>
<reference evidence="3" key="1">
    <citation type="journal article" date="2023" name="Mol. Phylogenet. Evol.">
        <title>Genome-scale phylogeny and comparative genomics of the fungal order Sordariales.</title>
        <authorList>
            <person name="Hensen N."/>
            <person name="Bonometti L."/>
            <person name="Westerberg I."/>
            <person name="Brannstrom I.O."/>
            <person name="Guillou S."/>
            <person name="Cros-Aarteil S."/>
            <person name="Calhoun S."/>
            <person name="Haridas S."/>
            <person name="Kuo A."/>
            <person name="Mondo S."/>
            <person name="Pangilinan J."/>
            <person name="Riley R."/>
            <person name="LaButti K."/>
            <person name="Andreopoulos B."/>
            <person name="Lipzen A."/>
            <person name="Chen C."/>
            <person name="Yan M."/>
            <person name="Daum C."/>
            <person name="Ng V."/>
            <person name="Clum A."/>
            <person name="Steindorff A."/>
            <person name="Ohm R.A."/>
            <person name="Martin F."/>
            <person name="Silar P."/>
            <person name="Natvig D.O."/>
            <person name="Lalanne C."/>
            <person name="Gautier V."/>
            <person name="Ament-Velasquez S.L."/>
            <person name="Kruys A."/>
            <person name="Hutchinson M.I."/>
            <person name="Powell A.J."/>
            <person name="Barry K."/>
            <person name="Miller A.N."/>
            <person name="Grigoriev I.V."/>
            <person name="Debuchy R."/>
            <person name="Gladieux P."/>
            <person name="Hiltunen Thoren M."/>
            <person name="Johannesson H."/>
        </authorList>
    </citation>
    <scope>NUCLEOTIDE SEQUENCE</scope>
    <source>
        <strain evidence="3">CBS 232.78</strain>
    </source>
</reference>
<feature type="region of interest" description="Disordered" evidence="1">
    <location>
        <begin position="21"/>
        <end position="85"/>
    </location>
</feature>
<dbReference type="PANTHER" id="PTHR37544">
    <property type="entry name" value="SPRAY-RELATED"/>
    <property type="match status" value="1"/>
</dbReference>
<evidence type="ECO:0000313" key="3">
    <source>
        <dbReference type="EMBL" id="KAK3392971.1"/>
    </source>
</evidence>
<comment type="caution">
    <text evidence="3">The sequence shown here is derived from an EMBL/GenBank/DDBJ whole genome shotgun (WGS) entry which is preliminary data.</text>
</comment>
<feature type="transmembrane region" description="Helical" evidence="2">
    <location>
        <begin position="471"/>
        <end position="493"/>
    </location>
</feature>
<feature type="transmembrane region" description="Helical" evidence="2">
    <location>
        <begin position="786"/>
        <end position="807"/>
    </location>
</feature>
<dbReference type="AlphaFoldDB" id="A0AAE0P459"/>
<dbReference type="Proteomes" id="UP001285441">
    <property type="component" value="Unassembled WGS sequence"/>
</dbReference>
<evidence type="ECO:0000313" key="4">
    <source>
        <dbReference type="Proteomes" id="UP001285441"/>
    </source>
</evidence>
<accession>A0AAE0P459</accession>
<reference evidence="3" key="2">
    <citation type="submission" date="2023-06" db="EMBL/GenBank/DDBJ databases">
        <authorList>
            <consortium name="Lawrence Berkeley National Laboratory"/>
            <person name="Haridas S."/>
            <person name="Hensen N."/>
            <person name="Bonometti L."/>
            <person name="Westerberg I."/>
            <person name="Brannstrom I.O."/>
            <person name="Guillou S."/>
            <person name="Cros-Aarteil S."/>
            <person name="Calhoun S."/>
            <person name="Kuo A."/>
            <person name="Mondo S."/>
            <person name="Pangilinan J."/>
            <person name="Riley R."/>
            <person name="LaButti K."/>
            <person name="Andreopoulos B."/>
            <person name="Lipzen A."/>
            <person name="Chen C."/>
            <person name="Yanf M."/>
            <person name="Daum C."/>
            <person name="Ng V."/>
            <person name="Clum A."/>
            <person name="Steindorff A."/>
            <person name="Ohm R."/>
            <person name="Martin F."/>
            <person name="Silar P."/>
            <person name="Natvig D."/>
            <person name="Lalanne C."/>
            <person name="Gautier V."/>
            <person name="Ament-velasquez S.L."/>
            <person name="Kruys A."/>
            <person name="Hutchinson M.I."/>
            <person name="Powell A.J."/>
            <person name="Barry K."/>
            <person name="Miller A.N."/>
            <person name="Grigoriev I.V."/>
            <person name="Debuchy R."/>
            <person name="Gladieux P."/>
            <person name="Thoren M.H."/>
            <person name="Johannesson H."/>
        </authorList>
    </citation>
    <scope>NUCLEOTIDE SEQUENCE</scope>
    <source>
        <strain evidence="3">CBS 232.78</strain>
    </source>
</reference>
<feature type="compositionally biased region" description="Polar residues" evidence="1">
    <location>
        <begin position="44"/>
        <end position="59"/>
    </location>
</feature>
<feature type="transmembrane region" description="Helical" evidence="2">
    <location>
        <begin position="673"/>
        <end position="697"/>
    </location>
</feature>
<evidence type="ECO:0000256" key="1">
    <source>
        <dbReference type="SAM" id="MobiDB-lite"/>
    </source>
</evidence>
<proteinExistence type="predicted"/>
<feature type="region of interest" description="Disordered" evidence="1">
    <location>
        <begin position="170"/>
        <end position="255"/>
    </location>
</feature>
<dbReference type="EMBL" id="JAULSW010000001">
    <property type="protein sequence ID" value="KAK3392971.1"/>
    <property type="molecule type" value="Genomic_DNA"/>
</dbReference>
<feature type="compositionally biased region" description="Low complexity" evidence="1">
    <location>
        <begin position="71"/>
        <end position="82"/>
    </location>
</feature>
<dbReference type="Pfam" id="PF11915">
    <property type="entry name" value="DUF3433"/>
    <property type="match status" value="2"/>
</dbReference>
<feature type="transmembrane region" description="Helical" evidence="2">
    <location>
        <begin position="749"/>
        <end position="774"/>
    </location>
</feature>
<keyword evidence="2" id="KW-0812">Transmembrane</keyword>
<protein>
    <recommendedName>
        <fullName evidence="5">Phosphoribosylaminoimidazole-succinocarboxamide synthase</fullName>
    </recommendedName>
</protein>
<keyword evidence="4" id="KW-1185">Reference proteome</keyword>
<evidence type="ECO:0008006" key="5">
    <source>
        <dbReference type="Google" id="ProtNLM"/>
    </source>
</evidence>
<feature type="transmembrane region" description="Helical" evidence="2">
    <location>
        <begin position="372"/>
        <end position="393"/>
    </location>
</feature>
<keyword evidence="2" id="KW-0472">Membrane</keyword>
<dbReference type="PANTHER" id="PTHR37544:SF1">
    <property type="entry name" value="PHOSPHORIBOSYLAMINOIMIDAZOLE-SUCCINOCARBOXAMIDE SYNTHASE"/>
    <property type="match status" value="1"/>
</dbReference>
<dbReference type="InterPro" id="IPR021840">
    <property type="entry name" value="DUF3433"/>
</dbReference>
<name>A0AAE0P459_9PEZI</name>
<feature type="transmembrane region" description="Helical" evidence="2">
    <location>
        <begin position="329"/>
        <end position="352"/>
    </location>
</feature>
<feature type="transmembrane region" description="Helical" evidence="2">
    <location>
        <begin position="433"/>
        <end position="459"/>
    </location>
</feature>
<keyword evidence="2" id="KW-1133">Transmembrane helix</keyword>
<gene>
    <name evidence="3" type="ORF">B0H63DRAFT_443254</name>
</gene>
<feature type="transmembrane region" description="Helical" evidence="2">
    <location>
        <begin position="633"/>
        <end position="653"/>
    </location>
</feature>
<evidence type="ECO:0000256" key="2">
    <source>
        <dbReference type="SAM" id="Phobius"/>
    </source>
</evidence>
<sequence length="913" mass="101184">MNFQNLNFDYVEPARPHHLQHLADPRTRPSSSGHSDVTLRAPGRNNTHGYATTSSQPSTVIPYAPTPPRLSLPSPSSSEPELYGPDRHLGAPVVARAYARPVIVDGPFRRVPSLPPSSRSDPPAWEASLNAAMLTDFRDGLARLAGVVTPGVDDTPYIQYAIEALTRDRDRDTGYSVSGSSSSEGGTPPPRFIPGQEPSYYQPYPVLQQQQPRQSEYEHGQQPHTPMPIPLPGRTSLPNQPPAVHTPAEQAQEEDPRHYLEPLDPFGTNPRVSADSLASTLMKGGKRPVQPNEWKHVERDVIVATIGHHKAHEVPTLDFKPRALRTPSLMGLVALCIAMLAALICCAVYSELHRGLLPYVSIYGGQYFLFRMLPQLLAAILLFYAQFIITTVFRTIPFVRLASNHRDERDGALFQDLYPDSFLWPQLIGTWNVWVPILATWLINFTIPLQSSLFTVIWVDGQWMWATVQGVAWSLVALYLVLLASTVVVWRYWAGLKNTGLIWDPRSLADIAAIVSETNTSEDYRGTQLARTRDGIRFALRRRASDRLGYWTWKDGKPGFWYTLGSPMDGNAVLVPVLDPKSGMRMERHDKKGVMTGADGGLLDAGDADIEAAGLTTQARDRYLPWCLRTSQLLYFVVTAFVLLVALFVVSFLPSTRITPGFIPALEAAPKAGAFSAADFLYSFLPSLLGMIVFLLFQSLDIKLRILQPWAALSNPRGARAEQSLLADYAACAPIQSSIHALKNGHWRVAVISLLSTLFILIPILAGGTFMALISPDSVVRMFPNVPAFAVVLTLLVLYYLALLALIPARKDFRLPHSVTSLAEVVGFLANEDLLNDLSFKQCTNRDEMLSKLGIGRGVPEMQPRWMFSVGTDGSGTEVLGVRRARRFTEKRRVRKSQIRRGQFRGATPYGGR</sequence>